<feature type="compositionally biased region" description="Low complexity" evidence="1">
    <location>
        <begin position="393"/>
        <end position="408"/>
    </location>
</feature>
<evidence type="ECO:0000313" key="2">
    <source>
        <dbReference type="EMBL" id="CAA9221172.1"/>
    </source>
</evidence>
<feature type="compositionally biased region" description="Low complexity" evidence="1">
    <location>
        <begin position="228"/>
        <end position="244"/>
    </location>
</feature>
<feature type="compositionally biased region" description="Basic residues" evidence="1">
    <location>
        <begin position="435"/>
        <end position="458"/>
    </location>
</feature>
<gene>
    <name evidence="2" type="ORF">AVDCRST_MAG57-584</name>
</gene>
<protein>
    <submittedName>
        <fullName evidence="2">Uncharacterized protein</fullName>
    </submittedName>
</protein>
<accession>A0A6J4HD72</accession>
<dbReference type="AlphaFoldDB" id="A0A6J4HD72"/>
<feature type="region of interest" description="Disordered" evidence="1">
    <location>
        <begin position="152"/>
        <end position="291"/>
    </location>
</feature>
<reference evidence="2" key="1">
    <citation type="submission" date="2020-02" db="EMBL/GenBank/DDBJ databases">
        <authorList>
            <person name="Meier V. D."/>
        </authorList>
    </citation>
    <scope>NUCLEOTIDE SEQUENCE</scope>
    <source>
        <strain evidence="2">AVDCRST_MAG57</strain>
    </source>
</reference>
<feature type="compositionally biased region" description="Basic residues" evidence="1">
    <location>
        <begin position="46"/>
        <end position="56"/>
    </location>
</feature>
<organism evidence="2">
    <name type="scientific">uncultured Blastococcus sp</name>
    <dbReference type="NCBI Taxonomy" id="217144"/>
    <lineage>
        <taxon>Bacteria</taxon>
        <taxon>Bacillati</taxon>
        <taxon>Actinomycetota</taxon>
        <taxon>Actinomycetes</taxon>
        <taxon>Geodermatophilales</taxon>
        <taxon>Geodermatophilaceae</taxon>
        <taxon>Blastococcus</taxon>
        <taxon>environmental samples</taxon>
    </lineage>
</organism>
<feature type="compositionally biased region" description="Low complexity" evidence="1">
    <location>
        <begin position="419"/>
        <end position="430"/>
    </location>
</feature>
<feature type="region of interest" description="Disordered" evidence="1">
    <location>
        <begin position="1"/>
        <end position="60"/>
    </location>
</feature>
<dbReference type="EMBL" id="CADCTI010000055">
    <property type="protein sequence ID" value="CAA9221172.1"/>
    <property type="molecule type" value="Genomic_DNA"/>
</dbReference>
<feature type="non-terminal residue" evidence="2">
    <location>
        <position position="458"/>
    </location>
</feature>
<evidence type="ECO:0000256" key="1">
    <source>
        <dbReference type="SAM" id="MobiDB-lite"/>
    </source>
</evidence>
<feature type="compositionally biased region" description="Low complexity" evidence="1">
    <location>
        <begin position="368"/>
        <end position="383"/>
    </location>
</feature>
<sequence length="458" mass="47335">GSAAGCVGVRADRTAATAAPGSGSGTGSDRRGGGRHGGSAGVTLRTCRRRRGHRREQRVDGVAVVSGAAVVPAARRSGGRLGGGGRPARHLLAGGSGLPGPGRGHRTGPRADLAAAHRRAAVVGDHRAAVPGLGGAARLRRAARALRRPVRRAAARLQRPGATPPQRCRLRPQRRGSGLRAGLRPRPADRLRRPGRPGHRPAGAAHQHGEHADPAADGPRLPVHRVQRLPAAARPGGGRTPAPARGHEPVRPGHPELPAGQHGLRRHRRDRRRDRAGDHRGAGGGTVGAAGVHHQLRAEHRLRPGRGPAGRAGPARRWVGGVRRRPHRVLVAQLRRADTDPAPVRGRLRRAVDDRHLHRAAVLELGAGRAGRAAGHSADAAGEGPAGGRRPEGALAGRAAARGAAGAPHHACQAPDARPPVGAGVRAAAAPRPPGRARRCTATHRGHAGSRSPRRPLL</sequence>
<feature type="non-terminal residue" evidence="2">
    <location>
        <position position="1"/>
    </location>
</feature>
<feature type="compositionally biased region" description="Basic and acidic residues" evidence="1">
    <location>
        <begin position="245"/>
        <end position="254"/>
    </location>
</feature>
<proteinExistence type="predicted"/>
<name>A0A6J4HD72_9ACTN</name>
<feature type="compositionally biased region" description="Basic residues" evidence="1">
    <location>
        <begin position="263"/>
        <end position="272"/>
    </location>
</feature>
<feature type="region of interest" description="Disordered" evidence="1">
    <location>
        <begin position="368"/>
        <end position="458"/>
    </location>
</feature>